<keyword evidence="12" id="KW-1133">Transmembrane helix</keyword>
<dbReference type="GO" id="GO:0000796">
    <property type="term" value="C:condensin complex"/>
    <property type="evidence" value="ECO:0007669"/>
    <property type="project" value="InterPro"/>
</dbReference>
<keyword evidence="14" id="KW-1185">Reference proteome</keyword>
<feature type="region of interest" description="Disordered" evidence="11">
    <location>
        <begin position="1"/>
        <end position="20"/>
    </location>
</feature>
<name>A0AAV0H338_9ROSI</name>
<evidence type="ECO:0000256" key="10">
    <source>
        <dbReference type="ARBA" id="ARBA00023306"/>
    </source>
</evidence>
<dbReference type="AlphaFoldDB" id="A0AAV0H338"/>
<keyword evidence="12" id="KW-0812">Transmembrane</keyword>
<keyword evidence="9" id="KW-0226">DNA condensation</keyword>
<feature type="compositionally biased region" description="Pro residues" evidence="11">
    <location>
        <begin position="1"/>
        <end position="13"/>
    </location>
</feature>
<evidence type="ECO:0000256" key="6">
    <source>
        <dbReference type="ARBA" id="ARBA00022490"/>
    </source>
</evidence>
<evidence type="ECO:0000256" key="9">
    <source>
        <dbReference type="ARBA" id="ARBA00023067"/>
    </source>
</evidence>
<dbReference type="GO" id="GO:0003682">
    <property type="term" value="F:chromatin binding"/>
    <property type="evidence" value="ECO:0007669"/>
    <property type="project" value="TreeGrafter"/>
</dbReference>
<organism evidence="13 14">
    <name type="scientific">Linum tenue</name>
    <dbReference type="NCBI Taxonomy" id="586396"/>
    <lineage>
        <taxon>Eukaryota</taxon>
        <taxon>Viridiplantae</taxon>
        <taxon>Streptophyta</taxon>
        <taxon>Embryophyta</taxon>
        <taxon>Tracheophyta</taxon>
        <taxon>Spermatophyta</taxon>
        <taxon>Magnoliopsida</taxon>
        <taxon>eudicotyledons</taxon>
        <taxon>Gunneridae</taxon>
        <taxon>Pentapetalae</taxon>
        <taxon>rosids</taxon>
        <taxon>fabids</taxon>
        <taxon>Malpighiales</taxon>
        <taxon>Linaceae</taxon>
        <taxon>Linum</taxon>
    </lineage>
</organism>
<evidence type="ECO:0000313" key="14">
    <source>
        <dbReference type="Proteomes" id="UP001154282"/>
    </source>
</evidence>
<dbReference type="Proteomes" id="UP001154282">
    <property type="component" value="Unassembled WGS sequence"/>
</dbReference>
<proteinExistence type="inferred from homology"/>
<evidence type="ECO:0000256" key="8">
    <source>
        <dbReference type="ARBA" id="ARBA00022776"/>
    </source>
</evidence>
<evidence type="ECO:0000256" key="12">
    <source>
        <dbReference type="SAM" id="Phobius"/>
    </source>
</evidence>
<keyword evidence="5" id="KW-0158">Chromosome</keyword>
<comment type="similarity">
    <text evidence="3">Belongs to the CND2 (condensin subunit 2) family.</text>
</comment>
<gene>
    <name evidence="13" type="ORF">LITE_LOCUS2252</name>
</gene>
<accession>A0AAV0H338</accession>
<keyword evidence="10" id="KW-0131">Cell cycle</keyword>
<dbReference type="InterPro" id="IPR022816">
    <property type="entry name" value="Condensin_barren_su2"/>
</dbReference>
<feature type="transmembrane region" description="Helical" evidence="12">
    <location>
        <begin position="452"/>
        <end position="472"/>
    </location>
</feature>
<comment type="caution">
    <text evidence="13">The sequence shown here is derived from an EMBL/GenBank/DDBJ whole genome shotgun (WGS) entry which is preliminary data.</text>
</comment>
<dbReference type="Pfam" id="PF05786">
    <property type="entry name" value="Cnd2"/>
    <property type="match status" value="2"/>
</dbReference>
<evidence type="ECO:0000256" key="3">
    <source>
        <dbReference type="ARBA" id="ARBA00009471"/>
    </source>
</evidence>
<evidence type="ECO:0000256" key="4">
    <source>
        <dbReference type="ARBA" id="ARBA00016065"/>
    </source>
</evidence>
<protein>
    <recommendedName>
        <fullName evidence="4">Condensin complex subunit 2</fullName>
    </recommendedName>
</protein>
<keyword evidence="7" id="KW-0132">Cell division</keyword>
<keyword evidence="12" id="KW-0472">Membrane</keyword>
<evidence type="ECO:0000256" key="1">
    <source>
        <dbReference type="ARBA" id="ARBA00004286"/>
    </source>
</evidence>
<keyword evidence="6" id="KW-0963">Cytoplasm</keyword>
<comment type="subcellular location">
    <subcellularLocation>
        <location evidence="1">Chromosome</location>
    </subcellularLocation>
    <subcellularLocation>
        <location evidence="2">Cytoplasm</location>
    </subcellularLocation>
</comment>
<sequence>MRPLNPSPSPPPSSSSLASDETRLLNDEIFEQLHSCIKLANENKINHKNAWGLKLIDHLMEIVKAEADGGAETNFRTASCSLEAGVKIYSVRVDALYSEAYNVLGGISVASLGSQEDIATSESHNAGSEEGKDNVEEKLEKKLSPLSTIESSIEALNWNGVDSAAVMDPSYYRTSLTMSQGGSESLLLNNVGVYGECRLLFDYFEVPGRNMSCMPQSDMSDVIDISFAKDSIEQMVINLPRKMEISPTLREIVSLLNESRQMPFERSNLTDKFCNMDDDIVHDEEVQSDNHSFENSETTFQENDYYDASFESDVSTSYERVAMFLFRSLDITGKQNSWAGPDYWKFLKPKGGYDYRNVAFMWFLIIYRQYVGPNILFEQFKNLYKLQTMDLHALPAGEGREVLTVMILTSPSPWTLRLISLLPQQIHCLYFCQQIEYSRAILFQKTAIISLWIWRSFFFVLTFCFPFSFSLLQNLQFLGRRSATLSDSTSEFHDPDEASPSSDCVNPCDLSGQHGDNYFHEAIGAEEPFYQNGQVNKMEGRHGKASKPVDLRALKQTLWEHLQEQSGSFPATTSNEWSGPISFKQLLATCPLGSPQNDISPQLCFICLLHLGNEVGLKIQGCPTLDEVILHLPLRPPSSDAGQ</sequence>
<dbReference type="GO" id="GO:0007076">
    <property type="term" value="P:mitotic chromosome condensation"/>
    <property type="evidence" value="ECO:0007669"/>
    <property type="project" value="InterPro"/>
</dbReference>
<dbReference type="EMBL" id="CAMGYJ010000002">
    <property type="protein sequence ID" value="CAI0379408.1"/>
    <property type="molecule type" value="Genomic_DNA"/>
</dbReference>
<evidence type="ECO:0000256" key="7">
    <source>
        <dbReference type="ARBA" id="ARBA00022618"/>
    </source>
</evidence>
<reference evidence="13" key="1">
    <citation type="submission" date="2022-08" db="EMBL/GenBank/DDBJ databases">
        <authorList>
            <person name="Gutierrez-Valencia J."/>
        </authorList>
    </citation>
    <scope>NUCLEOTIDE SEQUENCE</scope>
</reference>
<dbReference type="PANTHER" id="PTHR13108">
    <property type="entry name" value="CONDENSIN COMPLEX SUBUNIT 2"/>
    <property type="match status" value="1"/>
</dbReference>
<evidence type="ECO:0000313" key="13">
    <source>
        <dbReference type="EMBL" id="CAI0379408.1"/>
    </source>
</evidence>
<dbReference type="PANTHER" id="PTHR13108:SF9">
    <property type="entry name" value="CONDENSIN COMPLEX SUBUNIT 2"/>
    <property type="match status" value="1"/>
</dbReference>
<evidence type="ECO:0000256" key="11">
    <source>
        <dbReference type="SAM" id="MobiDB-lite"/>
    </source>
</evidence>
<evidence type="ECO:0000256" key="2">
    <source>
        <dbReference type="ARBA" id="ARBA00004496"/>
    </source>
</evidence>
<keyword evidence="8" id="KW-0498">Mitosis</keyword>
<evidence type="ECO:0000256" key="5">
    <source>
        <dbReference type="ARBA" id="ARBA00022454"/>
    </source>
</evidence>